<keyword evidence="4" id="KW-1185">Reference proteome</keyword>
<dbReference type="CTD" id="9819567"/>
<dbReference type="AlphaFoldDB" id="E3ML42"/>
<feature type="region of interest" description="Disordered" evidence="1">
    <location>
        <begin position="13"/>
        <end position="85"/>
    </location>
</feature>
<evidence type="ECO:0000313" key="5">
    <source>
        <dbReference type="Proteomes" id="UP000483820"/>
    </source>
</evidence>
<dbReference type="EMBL" id="DS268454">
    <property type="protein sequence ID" value="EFP04355.1"/>
    <property type="molecule type" value="Genomic_DNA"/>
</dbReference>
<feature type="compositionally biased region" description="Acidic residues" evidence="1">
    <location>
        <begin position="30"/>
        <end position="51"/>
    </location>
</feature>
<dbReference type="RefSeq" id="XP_003103026.1">
    <property type="nucleotide sequence ID" value="XM_003102978.1"/>
</dbReference>
<evidence type="ECO:0000313" key="3">
    <source>
        <dbReference type="EMBL" id="KAF1763571.1"/>
    </source>
</evidence>
<dbReference type="HOGENOM" id="CLU_2514811_0_0_1"/>
<reference evidence="3 5" key="2">
    <citation type="submission" date="2019-12" db="EMBL/GenBank/DDBJ databases">
        <title>Chromosome-level assembly of the Caenorhabditis remanei genome.</title>
        <authorList>
            <person name="Teterina A.A."/>
            <person name="Willis J.H."/>
            <person name="Phillips P.C."/>
        </authorList>
    </citation>
    <scope>NUCLEOTIDE SEQUENCE [LARGE SCALE GENOMIC DNA]</scope>
    <source>
        <strain evidence="3 5">PX506</strain>
        <tissue evidence="3">Whole organism</tissue>
    </source>
</reference>
<dbReference type="InParanoid" id="E3ML42"/>
<dbReference type="Proteomes" id="UP000008281">
    <property type="component" value="Unassembled WGS sequence"/>
</dbReference>
<feature type="compositionally biased region" description="Basic and acidic residues" evidence="1">
    <location>
        <begin position="73"/>
        <end position="85"/>
    </location>
</feature>
<dbReference type="KEGG" id="crq:GCK72_011837"/>
<evidence type="ECO:0000313" key="2">
    <source>
        <dbReference type="EMBL" id="EFP04355.1"/>
    </source>
</evidence>
<gene>
    <name evidence="2" type="ORF">CRE_25688</name>
    <name evidence="3" type="ORF">GCK72_011837</name>
</gene>
<proteinExistence type="predicted"/>
<sequence length="85" mass="10573">MEIISKQTYAVTEMEKNLRSEKKRRRWEAEDQERDEVEDQEYEPEFEEEEEEPRKFFVSRRKAEKRKTSVLQDSRKGEEEPRNKF</sequence>
<reference evidence="2" key="1">
    <citation type="submission" date="2007-07" db="EMBL/GenBank/DDBJ databases">
        <title>PCAP assembly of the Caenorhabditis remanei genome.</title>
        <authorList>
            <consortium name="The Caenorhabditis remanei Sequencing Consortium"/>
            <person name="Wilson R.K."/>
        </authorList>
    </citation>
    <scope>NUCLEOTIDE SEQUENCE [LARGE SCALE GENOMIC DNA]</scope>
    <source>
        <strain evidence="2">PB4641</strain>
    </source>
</reference>
<accession>E3ML42</accession>
<dbReference type="EMBL" id="WUAV01000003">
    <property type="protein sequence ID" value="KAF1763571.1"/>
    <property type="molecule type" value="Genomic_DNA"/>
</dbReference>
<dbReference type="GeneID" id="9819567"/>
<name>E3ML42_CAERE</name>
<evidence type="ECO:0000256" key="1">
    <source>
        <dbReference type="SAM" id="MobiDB-lite"/>
    </source>
</evidence>
<protein>
    <submittedName>
        <fullName evidence="2">Uncharacterized protein</fullName>
    </submittedName>
</protein>
<dbReference type="Proteomes" id="UP000483820">
    <property type="component" value="Chromosome III"/>
</dbReference>
<organism evidence="4">
    <name type="scientific">Caenorhabditis remanei</name>
    <name type="common">Caenorhabditis vulgaris</name>
    <dbReference type="NCBI Taxonomy" id="31234"/>
    <lineage>
        <taxon>Eukaryota</taxon>
        <taxon>Metazoa</taxon>
        <taxon>Ecdysozoa</taxon>
        <taxon>Nematoda</taxon>
        <taxon>Chromadorea</taxon>
        <taxon>Rhabditida</taxon>
        <taxon>Rhabditina</taxon>
        <taxon>Rhabditomorpha</taxon>
        <taxon>Rhabditoidea</taxon>
        <taxon>Rhabditidae</taxon>
        <taxon>Peloderinae</taxon>
        <taxon>Caenorhabditis</taxon>
    </lineage>
</organism>
<evidence type="ECO:0000313" key="4">
    <source>
        <dbReference type="Proteomes" id="UP000008281"/>
    </source>
</evidence>